<gene>
    <name evidence="1" type="ORF">KT71_15389</name>
</gene>
<accession>A4A8G6</accession>
<organism evidence="1 2">
    <name type="scientific">Congregibacter litoralis KT71</name>
    <dbReference type="NCBI Taxonomy" id="314285"/>
    <lineage>
        <taxon>Bacteria</taxon>
        <taxon>Pseudomonadati</taxon>
        <taxon>Pseudomonadota</taxon>
        <taxon>Gammaproteobacteria</taxon>
        <taxon>Cellvibrionales</taxon>
        <taxon>Halieaceae</taxon>
        <taxon>Congregibacter</taxon>
    </lineage>
</organism>
<keyword evidence="2" id="KW-1185">Reference proteome</keyword>
<name>A4A8G6_9GAMM</name>
<dbReference type="OrthoDB" id="6708494at2"/>
<comment type="caution">
    <text evidence="1">The sequence shown here is derived from an EMBL/GenBank/DDBJ whole genome shotgun (WGS) entry which is preliminary data.</text>
</comment>
<protein>
    <submittedName>
        <fullName evidence="1">Uncharacterized protein</fullName>
    </submittedName>
</protein>
<dbReference type="eggNOG" id="ENOG50337JM">
    <property type="taxonomic scope" value="Bacteria"/>
</dbReference>
<dbReference type="Proteomes" id="UP000019205">
    <property type="component" value="Chromosome"/>
</dbReference>
<evidence type="ECO:0000313" key="2">
    <source>
        <dbReference type="Proteomes" id="UP000019205"/>
    </source>
</evidence>
<reference evidence="1 2" key="1">
    <citation type="journal article" date="2007" name="Proc. Natl. Acad. Sci. U.S.A.">
        <title>Characterization of a marine gammaproteobacterium capable of aerobic anoxygenic photosynthesis.</title>
        <authorList>
            <person name="Fuchs B.M."/>
            <person name="Spring S."/>
            <person name="Teeling H."/>
            <person name="Quast C."/>
            <person name="Wulf J."/>
            <person name="Schattenhofer M."/>
            <person name="Yan S."/>
            <person name="Ferriera S."/>
            <person name="Johnson J."/>
            <person name="Glockner F.O."/>
            <person name="Amann R."/>
        </authorList>
    </citation>
    <scope>NUCLEOTIDE SEQUENCE [LARGE SCALE GENOMIC DNA]</scope>
    <source>
        <strain evidence="1">KT71</strain>
    </source>
</reference>
<reference evidence="1 2" key="2">
    <citation type="journal article" date="2009" name="PLoS ONE">
        <title>The photosynthetic apparatus and its regulation in the aerobic gammaproteobacterium Congregibacter litoralis gen. nov., sp. nov.</title>
        <authorList>
            <person name="Spring S."/>
            <person name="Lunsdorf H."/>
            <person name="Fuchs B.M."/>
            <person name="Tindall B.J."/>
        </authorList>
    </citation>
    <scope>NUCLEOTIDE SEQUENCE [LARGE SCALE GENOMIC DNA]</scope>
    <source>
        <strain evidence="1">KT71</strain>
    </source>
</reference>
<sequence length="206" mass="23772">MDKHPDMGPYVACMNEIKLRYKIANSFNTGERNAIYDVPTMEVMILQFRMIFELIALSSLSAHAKIFEDYQVKFQKKWRVTDIFGDLEKLNKNFYPRPIREVPSARENIKNDLIDISDGYLTKEELVSAHGQCGGVLHARNPFGRQIDPATFRSKLDDWSSKVITLLNTHVVTLLDDEFMYLIQFNAIDQPVRTYVFGKASEQQGD</sequence>
<evidence type="ECO:0000313" key="1">
    <source>
        <dbReference type="EMBL" id="EAQ97961.1"/>
    </source>
</evidence>
<dbReference type="EMBL" id="AAOA02000001">
    <property type="protein sequence ID" value="EAQ97961.1"/>
    <property type="molecule type" value="Genomic_DNA"/>
</dbReference>
<dbReference type="HOGENOM" id="CLU_113603_0_0_6"/>
<dbReference type="RefSeq" id="WP_008295515.1">
    <property type="nucleotide sequence ID" value="NZ_CM002299.1"/>
</dbReference>
<dbReference type="AlphaFoldDB" id="A4A8G6"/>
<proteinExistence type="predicted"/>